<keyword evidence="2" id="KW-1185">Reference proteome</keyword>
<sequence length="279" mass="31489">MLTRTQEAEFGKLILLRSTEEVGKTIGCLKTEMLWEQLNSIFRYMESTELPDVISDLCHYMVKCPEMLKPYIKCLNRVKPYLHNPGASIKLIEEKATALVNIFSSVIDEGKAHQDETLKFAQQVSNVSANLAGLQEVLEQTVVKVFKLDLLPGNGSPPISGISVPSTSRAPEGRKVKEVTLLDPGEYKSHYHVKIRDGRIESIIPLRNNPELKQLMSYSTQVQEIFLNLDQMTIINKLNYEPSYKCAFTNPPSASRSQLLRNLCKGISKASYQWMKIPA</sequence>
<accession>A0AAV2NDN5</accession>
<protein>
    <recommendedName>
        <fullName evidence="3">Vitellogenin</fullName>
    </recommendedName>
</protein>
<dbReference type="AlphaFoldDB" id="A0AAV2NDN5"/>
<dbReference type="Proteomes" id="UP001497644">
    <property type="component" value="Chromosome 14"/>
</dbReference>
<gene>
    <name evidence="1" type="ORF">LPLAT_LOCUS4167</name>
</gene>
<organism evidence="1 2">
    <name type="scientific">Lasius platythorax</name>
    <dbReference type="NCBI Taxonomy" id="488582"/>
    <lineage>
        <taxon>Eukaryota</taxon>
        <taxon>Metazoa</taxon>
        <taxon>Ecdysozoa</taxon>
        <taxon>Arthropoda</taxon>
        <taxon>Hexapoda</taxon>
        <taxon>Insecta</taxon>
        <taxon>Pterygota</taxon>
        <taxon>Neoptera</taxon>
        <taxon>Endopterygota</taxon>
        <taxon>Hymenoptera</taxon>
        <taxon>Apocrita</taxon>
        <taxon>Aculeata</taxon>
        <taxon>Formicoidea</taxon>
        <taxon>Formicidae</taxon>
        <taxon>Formicinae</taxon>
        <taxon>Lasius</taxon>
        <taxon>Lasius</taxon>
    </lineage>
</organism>
<evidence type="ECO:0000313" key="1">
    <source>
        <dbReference type="EMBL" id="CAL1678276.1"/>
    </source>
</evidence>
<evidence type="ECO:0000313" key="2">
    <source>
        <dbReference type="Proteomes" id="UP001497644"/>
    </source>
</evidence>
<proteinExistence type="predicted"/>
<reference evidence="1" key="1">
    <citation type="submission" date="2024-04" db="EMBL/GenBank/DDBJ databases">
        <authorList>
            <consortium name="Molecular Ecology Group"/>
        </authorList>
    </citation>
    <scope>NUCLEOTIDE SEQUENCE</scope>
</reference>
<dbReference type="EMBL" id="OZ034837">
    <property type="protein sequence ID" value="CAL1678276.1"/>
    <property type="molecule type" value="Genomic_DNA"/>
</dbReference>
<name>A0AAV2NDN5_9HYME</name>
<evidence type="ECO:0008006" key="3">
    <source>
        <dbReference type="Google" id="ProtNLM"/>
    </source>
</evidence>